<dbReference type="InterPro" id="IPR007219">
    <property type="entry name" value="XnlR_reg_dom"/>
</dbReference>
<evidence type="ECO:0000256" key="6">
    <source>
        <dbReference type="SAM" id="MobiDB-lite"/>
    </source>
</evidence>
<dbReference type="CDD" id="cd00067">
    <property type="entry name" value="GAL4"/>
    <property type="match status" value="1"/>
</dbReference>
<evidence type="ECO:0000256" key="5">
    <source>
        <dbReference type="ARBA" id="ARBA00023242"/>
    </source>
</evidence>
<dbReference type="PANTHER" id="PTHR47338:SF10">
    <property type="entry name" value="TRANSCRIPTION FACTOR DOMAIN-CONTAINING PROTEIN-RELATED"/>
    <property type="match status" value="1"/>
</dbReference>
<gene>
    <name evidence="8" type="ORF">P153DRAFT_335712</name>
</gene>
<dbReference type="Gene3D" id="4.10.240.10">
    <property type="entry name" value="Zn(2)-C6 fungal-type DNA-binding domain"/>
    <property type="match status" value="1"/>
</dbReference>
<keyword evidence="3" id="KW-0805">Transcription regulation</keyword>
<dbReference type="GO" id="GO:0000981">
    <property type="term" value="F:DNA-binding transcription factor activity, RNA polymerase II-specific"/>
    <property type="evidence" value="ECO:0007669"/>
    <property type="project" value="InterPro"/>
</dbReference>
<feature type="compositionally biased region" description="Polar residues" evidence="6">
    <location>
        <begin position="775"/>
        <end position="787"/>
    </location>
</feature>
<dbReference type="InterPro" id="IPR050815">
    <property type="entry name" value="TF_fung"/>
</dbReference>
<protein>
    <submittedName>
        <fullName evidence="8">Binuclear zinc transcription factor</fullName>
    </submittedName>
</protein>
<comment type="subcellular location">
    <subcellularLocation>
        <location evidence="1">Nucleus</location>
    </subcellularLocation>
</comment>
<dbReference type="OrthoDB" id="5600212at2759"/>
<dbReference type="CDD" id="cd12148">
    <property type="entry name" value="fungal_TF_MHR"/>
    <property type="match status" value="1"/>
</dbReference>
<feature type="region of interest" description="Disordered" evidence="6">
    <location>
        <begin position="133"/>
        <end position="158"/>
    </location>
</feature>
<sequence>MPSGGSESPDESFFNDLTQSTLESNTTNDREMQQEDSTTKPKRIACVLCRKRKLRCDGARPTCATCNRLSHTCAYDEVRKKSGPKRGYVKLLEQRLQQVETLLKTQDVPDQSKDAPRQDPASAYVANTIQQALPNSNDYPNGTDKAPGPFSGADTSRAGSFQAGDTTTNTGEQYFPWEMISLGLEEPMPPQDVMDDLYQIYFAKIHPSAPIIHRPRFLAALNLAPHMRPPICLRYIMWTMAASATDKYAGMQDHFYQRARKYAQMDEMKGHGESTISVAHCQAWSLICQYEFKQMYFPRAWLSAGRGVRLAQMMQLHRLDGVGLDVKQCICPPKDWTEREERRRTFWFAFCIDRYASIGTGWPMIIDERDILTNLPASDDAFDKSKPAPTGSLDQVLSPNGAANLQPFGAIVLSAAMFGRNLLHLHRPGPDDRDEDLNGEFWNRHRNIEQILLQTSLGLPDHLRLPSAVSNPNVVFANMCIHTSVICLHQAAIFKVDKHQLPVHVSNESKTRCVTAAAEIASIMRMVSHMDLSALNPFISFSVYVAARVFVQYLKTRPNDQQMISTLQFLLQAMQALRRKNPLTESFLAQLDLDLESAGIEGLQRPYLPPNPMATTIPANYDAVECSSIFTVRETQNPNAPINQFNNGNPVPRSPDSMAQLASAQPGPPPFYLSKVNIDMNTLDTTYVPSQPGQQGTVPQTSSMGSNRFHSVAFGFNDTTDMDMLADRSSDQPSPSTINSQSKGGSTSHSSYSPGQQTEHHLPYRASPRPASGQLHATSQPTATNSYQDFSSSEAVFANAFSMPGNTNEIFPNTEFPVGMGSDWEFNAMSAGTGMTPMSNATWEQMMQNVNMGWDGLTMPPEEQQSHTG</sequence>
<feature type="region of interest" description="Disordered" evidence="6">
    <location>
        <begin position="637"/>
        <end position="672"/>
    </location>
</feature>
<dbReference type="PROSITE" id="PS50048">
    <property type="entry name" value="ZN2_CY6_FUNGAL_2"/>
    <property type="match status" value="1"/>
</dbReference>
<keyword evidence="5" id="KW-0539">Nucleus</keyword>
<feature type="compositionally biased region" description="Low complexity" evidence="6">
    <location>
        <begin position="740"/>
        <end position="757"/>
    </location>
</feature>
<dbReference type="GeneID" id="54406100"/>
<feature type="region of interest" description="Disordered" evidence="6">
    <location>
        <begin position="722"/>
        <end position="787"/>
    </location>
</feature>
<keyword evidence="9" id="KW-1185">Reference proteome</keyword>
<dbReference type="Pfam" id="PF04082">
    <property type="entry name" value="Fungal_trans"/>
    <property type="match status" value="1"/>
</dbReference>
<evidence type="ECO:0000259" key="7">
    <source>
        <dbReference type="PROSITE" id="PS50048"/>
    </source>
</evidence>
<dbReference type="EMBL" id="ML977502">
    <property type="protein sequence ID" value="KAF2131430.1"/>
    <property type="molecule type" value="Genomic_DNA"/>
</dbReference>
<dbReference type="GO" id="GO:0006351">
    <property type="term" value="P:DNA-templated transcription"/>
    <property type="evidence" value="ECO:0007669"/>
    <property type="project" value="InterPro"/>
</dbReference>
<evidence type="ECO:0000256" key="1">
    <source>
        <dbReference type="ARBA" id="ARBA00004123"/>
    </source>
</evidence>
<keyword evidence="4" id="KW-0804">Transcription</keyword>
<accession>A0A6A6AI00</accession>
<evidence type="ECO:0000256" key="2">
    <source>
        <dbReference type="ARBA" id="ARBA00022723"/>
    </source>
</evidence>
<dbReference type="PROSITE" id="PS00463">
    <property type="entry name" value="ZN2_CY6_FUNGAL_1"/>
    <property type="match status" value="1"/>
</dbReference>
<feature type="domain" description="Zn(2)-C6 fungal-type" evidence="7">
    <location>
        <begin position="45"/>
        <end position="75"/>
    </location>
</feature>
<dbReference type="PANTHER" id="PTHR47338">
    <property type="entry name" value="ZN(II)2CYS6 TRANSCRIPTION FACTOR (EUROFUNG)-RELATED"/>
    <property type="match status" value="1"/>
</dbReference>
<feature type="compositionally biased region" description="Polar residues" evidence="6">
    <location>
        <begin position="637"/>
        <end position="649"/>
    </location>
</feature>
<keyword evidence="2" id="KW-0479">Metal-binding</keyword>
<evidence type="ECO:0000313" key="9">
    <source>
        <dbReference type="Proteomes" id="UP000799771"/>
    </source>
</evidence>
<dbReference type="GO" id="GO:0005634">
    <property type="term" value="C:nucleus"/>
    <property type="evidence" value="ECO:0007669"/>
    <property type="project" value="UniProtKB-SubCell"/>
</dbReference>
<dbReference type="InterPro" id="IPR036864">
    <property type="entry name" value="Zn2-C6_fun-type_DNA-bd_sf"/>
</dbReference>
<feature type="compositionally biased region" description="Basic and acidic residues" evidence="6">
    <location>
        <begin position="28"/>
        <end position="37"/>
    </location>
</feature>
<feature type="compositionally biased region" description="Polar residues" evidence="6">
    <location>
        <begin position="15"/>
        <end position="27"/>
    </location>
</feature>
<name>A0A6A6AI00_9PLEO</name>
<reference evidence="8" key="1">
    <citation type="journal article" date="2020" name="Stud. Mycol.">
        <title>101 Dothideomycetes genomes: a test case for predicting lifestyles and emergence of pathogens.</title>
        <authorList>
            <person name="Haridas S."/>
            <person name="Albert R."/>
            <person name="Binder M."/>
            <person name="Bloem J."/>
            <person name="Labutti K."/>
            <person name="Salamov A."/>
            <person name="Andreopoulos B."/>
            <person name="Baker S."/>
            <person name="Barry K."/>
            <person name="Bills G."/>
            <person name="Bluhm B."/>
            <person name="Cannon C."/>
            <person name="Castanera R."/>
            <person name="Culley D."/>
            <person name="Daum C."/>
            <person name="Ezra D."/>
            <person name="Gonzalez J."/>
            <person name="Henrissat B."/>
            <person name="Kuo A."/>
            <person name="Liang C."/>
            <person name="Lipzen A."/>
            <person name="Lutzoni F."/>
            <person name="Magnuson J."/>
            <person name="Mondo S."/>
            <person name="Nolan M."/>
            <person name="Ohm R."/>
            <person name="Pangilinan J."/>
            <person name="Park H.-J."/>
            <person name="Ramirez L."/>
            <person name="Alfaro M."/>
            <person name="Sun H."/>
            <person name="Tritt A."/>
            <person name="Yoshinaga Y."/>
            <person name="Zwiers L.-H."/>
            <person name="Turgeon B."/>
            <person name="Goodwin S."/>
            <person name="Spatafora J."/>
            <person name="Crous P."/>
            <person name="Grigoriev I."/>
        </authorList>
    </citation>
    <scope>NUCLEOTIDE SEQUENCE</scope>
    <source>
        <strain evidence="8">CBS 119687</strain>
    </source>
</reference>
<feature type="region of interest" description="Disordered" evidence="6">
    <location>
        <begin position="1"/>
        <end position="37"/>
    </location>
</feature>
<dbReference type="GO" id="GO:0003677">
    <property type="term" value="F:DNA binding"/>
    <property type="evidence" value="ECO:0007669"/>
    <property type="project" value="InterPro"/>
</dbReference>
<dbReference type="RefSeq" id="XP_033525817.1">
    <property type="nucleotide sequence ID" value="XM_033665668.1"/>
</dbReference>
<evidence type="ECO:0000256" key="3">
    <source>
        <dbReference type="ARBA" id="ARBA00023015"/>
    </source>
</evidence>
<dbReference type="SMART" id="SM00066">
    <property type="entry name" value="GAL4"/>
    <property type="match status" value="1"/>
</dbReference>
<dbReference type="Pfam" id="PF00172">
    <property type="entry name" value="Zn_clus"/>
    <property type="match status" value="1"/>
</dbReference>
<evidence type="ECO:0000256" key="4">
    <source>
        <dbReference type="ARBA" id="ARBA00023163"/>
    </source>
</evidence>
<dbReference type="AlphaFoldDB" id="A0A6A6AI00"/>
<dbReference type="GO" id="GO:0008270">
    <property type="term" value="F:zinc ion binding"/>
    <property type="evidence" value="ECO:0007669"/>
    <property type="project" value="InterPro"/>
</dbReference>
<proteinExistence type="predicted"/>
<dbReference type="Proteomes" id="UP000799771">
    <property type="component" value="Unassembled WGS sequence"/>
</dbReference>
<dbReference type="SUPFAM" id="SSF57701">
    <property type="entry name" value="Zn2/Cys6 DNA-binding domain"/>
    <property type="match status" value="1"/>
</dbReference>
<feature type="region of interest" description="Disordered" evidence="6">
    <location>
        <begin position="684"/>
        <end position="707"/>
    </location>
</feature>
<evidence type="ECO:0000313" key="8">
    <source>
        <dbReference type="EMBL" id="KAF2131430.1"/>
    </source>
</evidence>
<dbReference type="InterPro" id="IPR001138">
    <property type="entry name" value="Zn2Cys6_DnaBD"/>
</dbReference>
<dbReference type="SMART" id="SM00906">
    <property type="entry name" value="Fungal_trans"/>
    <property type="match status" value="1"/>
</dbReference>
<organism evidence="8 9">
    <name type="scientific">Dothidotthia symphoricarpi CBS 119687</name>
    <dbReference type="NCBI Taxonomy" id="1392245"/>
    <lineage>
        <taxon>Eukaryota</taxon>
        <taxon>Fungi</taxon>
        <taxon>Dikarya</taxon>
        <taxon>Ascomycota</taxon>
        <taxon>Pezizomycotina</taxon>
        <taxon>Dothideomycetes</taxon>
        <taxon>Pleosporomycetidae</taxon>
        <taxon>Pleosporales</taxon>
        <taxon>Dothidotthiaceae</taxon>
        <taxon>Dothidotthia</taxon>
    </lineage>
</organism>